<keyword evidence="3" id="KW-0808">Transferase</keyword>
<dbReference type="InterPro" id="IPR045865">
    <property type="entry name" value="ACT-like_dom_sf"/>
</dbReference>
<keyword evidence="3" id="KW-0418">Kinase</keyword>
<dbReference type="PANTHER" id="PTHR21499">
    <property type="entry name" value="ASPARTATE KINASE"/>
    <property type="match status" value="1"/>
</dbReference>
<comment type="caution">
    <text evidence="3">The sequence shown here is derived from an EMBL/GenBank/DDBJ whole genome shotgun (WGS) entry which is preliminary data.</text>
</comment>
<dbReference type="SUPFAM" id="SSF55021">
    <property type="entry name" value="ACT-like"/>
    <property type="match status" value="1"/>
</dbReference>
<evidence type="ECO:0000313" key="3">
    <source>
        <dbReference type="EMBL" id="GKT33951.1"/>
    </source>
</evidence>
<keyword evidence="4" id="KW-1185">Reference proteome</keyword>
<dbReference type="SUPFAM" id="SSF53633">
    <property type="entry name" value="Carbamate kinase-like"/>
    <property type="match status" value="1"/>
</dbReference>
<dbReference type="CDD" id="cd04891">
    <property type="entry name" value="ACT_AK-LysC-DapG-like_1"/>
    <property type="match status" value="1"/>
</dbReference>
<dbReference type="Proteomes" id="UP001057375">
    <property type="component" value="Unassembled WGS sequence"/>
</dbReference>
<feature type="non-terminal residue" evidence="3">
    <location>
        <position position="1"/>
    </location>
</feature>
<sequence>TDVDGVYAIDPRVYPEAKKLDVICYDEMLEMASLGAKVLETRAVELASKFKVPLTVALSTGQYPGTLIKERDSEMEKRVVTGLTIEDNCLMVSLNRIPFESKNITEIFARLAGNNVFVDMISQTAPYNSFVNVSFSTYESAKHQAW</sequence>
<gene>
    <name evidence="3" type="ORF">ADUPG1_007573</name>
</gene>
<dbReference type="InterPro" id="IPR001048">
    <property type="entry name" value="Asp/Glu/Uridylate_kinase"/>
</dbReference>
<dbReference type="Gene3D" id="3.30.70.260">
    <property type="match status" value="1"/>
</dbReference>
<name>A0ABQ5KPR7_9EUKA</name>
<dbReference type="GO" id="GO:0016301">
    <property type="term" value="F:kinase activity"/>
    <property type="evidence" value="ECO:0007669"/>
    <property type="project" value="UniProtKB-KW"/>
</dbReference>
<accession>A0ABQ5KPR7</accession>
<proteinExistence type="inferred from homology"/>
<organism evidence="3 4">
    <name type="scientific">Aduncisulcus paluster</name>
    <dbReference type="NCBI Taxonomy" id="2918883"/>
    <lineage>
        <taxon>Eukaryota</taxon>
        <taxon>Metamonada</taxon>
        <taxon>Carpediemonas-like organisms</taxon>
        <taxon>Aduncisulcus</taxon>
    </lineage>
</organism>
<dbReference type="Pfam" id="PF00696">
    <property type="entry name" value="AA_kinase"/>
    <property type="match status" value="1"/>
</dbReference>
<dbReference type="Gene3D" id="3.40.1160.10">
    <property type="entry name" value="Acetylglutamate kinase-like"/>
    <property type="match status" value="1"/>
</dbReference>
<comment type="similarity">
    <text evidence="1">Belongs to the aspartokinase family.</text>
</comment>
<dbReference type="InterPro" id="IPR036393">
    <property type="entry name" value="AceGlu_kinase-like_sf"/>
</dbReference>
<evidence type="ECO:0000259" key="2">
    <source>
        <dbReference type="Pfam" id="PF00696"/>
    </source>
</evidence>
<evidence type="ECO:0000256" key="1">
    <source>
        <dbReference type="ARBA" id="ARBA00010122"/>
    </source>
</evidence>
<protein>
    <submittedName>
        <fullName evidence="3">Aspartate kinase</fullName>
    </submittedName>
</protein>
<reference evidence="3" key="1">
    <citation type="submission" date="2022-03" db="EMBL/GenBank/DDBJ databases">
        <title>Draft genome sequence of Aduncisulcus paluster, a free-living microaerophilic Fornicata.</title>
        <authorList>
            <person name="Yuyama I."/>
            <person name="Kume K."/>
            <person name="Tamura T."/>
            <person name="Inagaki Y."/>
            <person name="Hashimoto T."/>
        </authorList>
    </citation>
    <scope>NUCLEOTIDE SEQUENCE</scope>
    <source>
        <strain evidence="3">NY0171</strain>
    </source>
</reference>
<dbReference type="PANTHER" id="PTHR21499:SF68">
    <property type="entry name" value="ASPARTOKINASE 2"/>
    <property type="match status" value="1"/>
</dbReference>
<dbReference type="EMBL" id="BQXS01010629">
    <property type="protein sequence ID" value="GKT33951.1"/>
    <property type="molecule type" value="Genomic_DNA"/>
</dbReference>
<evidence type="ECO:0000313" key="4">
    <source>
        <dbReference type="Proteomes" id="UP001057375"/>
    </source>
</evidence>
<feature type="domain" description="Aspartate/glutamate/uridylate kinase" evidence="2">
    <location>
        <begin position="1"/>
        <end position="56"/>
    </location>
</feature>